<name>A0A9D1EN04_9FIRM</name>
<evidence type="ECO:0000256" key="5">
    <source>
        <dbReference type="ARBA" id="ARBA00023159"/>
    </source>
</evidence>
<dbReference type="FunFam" id="2.10.260.10:FF:000001">
    <property type="entry name" value="Stage V sporulation protein T"/>
    <property type="match status" value="1"/>
</dbReference>
<dbReference type="PANTHER" id="PTHR36432">
    <property type="match status" value="1"/>
</dbReference>
<accession>A0A9D1EN04</accession>
<evidence type="ECO:0000256" key="6">
    <source>
        <dbReference type="ARBA" id="ARBA00023163"/>
    </source>
</evidence>
<evidence type="ECO:0000256" key="3">
    <source>
        <dbReference type="ARBA" id="ARBA00023015"/>
    </source>
</evidence>
<keyword evidence="1" id="KW-0678">Repressor</keyword>
<protein>
    <submittedName>
        <fullName evidence="9">AbrB/MazE/SpoVT family DNA-binding domain-containing protein</fullName>
    </submittedName>
</protein>
<dbReference type="SUPFAM" id="SSF89447">
    <property type="entry name" value="AbrB/MazE/MraZ-like"/>
    <property type="match status" value="1"/>
</dbReference>
<feature type="domain" description="SpoVT-AbrB" evidence="8">
    <location>
        <begin position="7"/>
        <end position="53"/>
    </location>
</feature>
<dbReference type="InterPro" id="IPR052731">
    <property type="entry name" value="B_subtilis_Trans_State_Reg"/>
</dbReference>
<keyword evidence="5" id="KW-0010">Activator</keyword>
<proteinExistence type="predicted"/>
<dbReference type="PANTHER" id="PTHR36432:SF1">
    <property type="entry name" value="STAGE V SPORULATION PROTEIN T"/>
    <property type="match status" value="1"/>
</dbReference>
<evidence type="ECO:0000256" key="7">
    <source>
        <dbReference type="PROSITE-ProRule" id="PRU01076"/>
    </source>
</evidence>
<dbReference type="Gene3D" id="2.10.260.10">
    <property type="match status" value="1"/>
</dbReference>
<organism evidence="9 10">
    <name type="scientific">Candidatus Faeciplasma gallinarum</name>
    <dbReference type="NCBI Taxonomy" id="2840799"/>
    <lineage>
        <taxon>Bacteria</taxon>
        <taxon>Bacillati</taxon>
        <taxon>Bacillota</taxon>
        <taxon>Clostridia</taxon>
        <taxon>Eubacteriales</taxon>
        <taxon>Oscillospiraceae</taxon>
        <taxon>Oscillospiraceae incertae sedis</taxon>
        <taxon>Candidatus Faeciplasma</taxon>
    </lineage>
</organism>
<gene>
    <name evidence="9" type="ORF">IAD01_01270</name>
</gene>
<evidence type="ECO:0000256" key="2">
    <source>
        <dbReference type="ARBA" id="ARBA00022969"/>
    </source>
</evidence>
<evidence type="ECO:0000259" key="8">
    <source>
        <dbReference type="PROSITE" id="PS51740"/>
    </source>
</evidence>
<dbReference type="GO" id="GO:0030435">
    <property type="term" value="P:sporulation resulting in formation of a cellular spore"/>
    <property type="evidence" value="ECO:0007669"/>
    <property type="project" value="UniProtKB-KW"/>
</dbReference>
<dbReference type="GO" id="GO:0042802">
    <property type="term" value="F:identical protein binding"/>
    <property type="evidence" value="ECO:0007669"/>
    <property type="project" value="UniProtKB-ARBA"/>
</dbReference>
<dbReference type="NCBIfam" id="TIGR01439">
    <property type="entry name" value="lp_hng_hel_AbrB"/>
    <property type="match status" value="1"/>
</dbReference>
<dbReference type="EMBL" id="DVIR01000011">
    <property type="protein sequence ID" value="HIS24025.1"/>
    <property type="molecule type" value="Genomic_DNA"/>
</dbReference>
<keyword evidence="4 7" id="KW-0238">DNA-binding</keyword>
<dbReference type="PROSITE" id="PS51740">
    <property type="entry name" value="SPOVT_ABRB"/>
    <property type="match status" value="1"/>
</dbReference>
<reference evidence="9" key="1">
    <citation type="submission" date="2020-10" db="EMBL/GenBank/DDBJ databases">
        <authorList>
            <person name="Gilroy R."/>
        </authorList>
    </citation>
    <scope>NUCLEOTIDE SEQUENCE</scope>
    <source>
        <strain evidence="9">CHK157-1446</strain>
    </source>
</reference>
<evidence type="ECO:0000256" key="4">
    <source>
        <dbReference type="ARBA" id="ARBA00023125"/>
    </source>
</evidence>
<dbReference type="InterPro" id="IPR007159">
    <property type="entry name" value="SpoVT-AbrB_dom"/>
</dbReference>
<evidence type="ECO:0000313" key="10">
    <source>
        <dbReference type="Proteomes" id="UP000823982"/>
    </source>
</evidence>
<keyword evidence="2" id="KW-0749">Sporulation</keyword>
<dbReference type="SMART" id="SM00966">
    <property type="entry name" value="SpoVT_AbrB"/>
    <property type="match status" value="1"/>
</dbReference>
<dbReference type="Pfam" id="PF04014">
    <property type="entry name" value="MazE_antitoxin"/>
    <property type="match status" value="1"/>
</dbReference>
<sequence length="188" mass="20519">MNMKATGIVRRIDDLGRVVIPKEIRRTMRIREGDPLEIYTNSEGEVIFKKYSPINEMSETASNAADVIHKLSGSPVIVFDRDHVVAVSGVQKKEYIERRLSQALEELIQARRSWVCDSSGDSKPISPVEGVQRPATAIAPIIAAGDIAGAVCILVPDADVQKTQSSNSGLMLTLAQTAAMFLAKQLEE</sequence>
<reference evidence="9" key="2">
    <citation type="journal article" date="2021" name="PeerJ">
        <title>Extensive microbial diversity within the chicken gut microbiome revealed by metagenomics and culture.</title>
        <authorList>
            <person name="Gilroy R."/>
            <person name="Ravi A."/>
            <person name="Getino M."/>
            <person name="Pursley I."/>
            <person name="Horton D.L."/>
            <person name="Alikhan N.F."/>
            <person name="Baker D."/>
            <person name="Gharbi K."/>
            <person name="Hall N."/>
            <person name="Watson M."/>
            <person name="Adriaenssens E.M."/>
            <person name="Foster-Nyarko E."/>
            <person name="Jarju S."/>
            <person name="Secka A."/>
            <person name="Antonio M."/>
            <person name="Oren A."/>
            <person name="Chaudhuri R.R."/>
            <person name="La Ragione R."/>
            <person name="Hildebrand F."/>
            <person name="Pallen M.J."/>
        </authorList>
    </citation>
    <scope>NUCLEOTIDE SEQUENCE</scope>
    <source>
        <strain evidence="9">CHK157-1446</strain>
    </source>
</reference>
<dbReference type="InterPro" id="IPR029016">
    <property type="entry name" value="GAF-like_dom_sf"/>
</dbReference>
<evidence type="ECO:0000256" key="1">
    <source>
        <dbReference type="ARBA" id="ARBA00022491"/>
    </source>
</evidence>
<dbReference type="GO" id="GO:0003677">
    <property type="term" value="F:DNA binding"/>
    <property type="evidence" value="ECO:0007669"/>
    <property type="project" value="UniProtKB-UniRule"/>
</dbReference>
<keyword evidence="6" id="KW-0804">Transcription</keyword>
<dbReference type="Proteomes" id="UP000823982">
    <property type="component" value="Unassembled WGS sequence"/>
</dbReference>
<dbReference type="Pfam" id="PF15714">
    <property type="entry name" value="SpoVT_C"/>
    <property type="match status" value="1"/>
</dbReference>
<keyword evidence="3" id="KW-0805">Transcription regulation</keyword>
<dbReference type="Gene3D" id="3.30.450.40">
    <property type="match status" value="1"/>
</dbReference>
<dbReference type="AlphaFoldDB" id="A0A9D1EN04"/>
<dbReference type="InterPro" id="IPR037914">
    <property type="entry name" value="SpoVT-AbrB_sf"/>
</dbReference>
<comment type="caution">
    <text evidence="9">The sequence shown here is derived from an EMBL/GenBank/DDBJ whole genome shotgun (WGS) entry which is preliminary data.</text>
</comment>
<evidence type="ECO:0000313" key="9">
    <source>
        <dbReference type="EMBL" id="HIS24025.1"/>
    </source>
</evidence>